<sequence length="135" mass="15933">MINSKDIEKKACSEKVIYQELSYLICGILFEIKKELGEYAREKQYGDLLEKKLKEKKISYGREIAIGNSGNIIDFLIENKIILELKAVRFFTKDNFRQIQNYLQQSQIKLGMLVNFREKYLKPKRIIRIDSGQFS</sequence>
<evidence type="ECO:0008006" key="3">
    <source>
        <dbReference type="Google" id="ProtNLM"/>
    </source>
</evidence>
<dbReference type="InterPro" id="IPR026350">
    <property type="entry name" value="GxxExxY"/>
</dbReference>
<comment type="caution">
    <text evidence="1">The sequence shown here is derived from an EMBL/GenBank/DDBJ whole genome shotgun (WGS) entry which is preliminary data.</text>
</comment>
<accession>A0A0G0VEM2</accession>
<reference evidence="1 2" key="1">
    <citation type="journal article" date="2015" name="Nature">
        <title>rRNA introns, odd ribosomes, and small enigmatic genomes across a large radiation of phyla.</title>
        <authorList>
            <person name="Brown C.T."/>
            <person name="Hug L.A."/>
            <person name="Thomas B.C."/>
            <person name="Sharon I."/>
            <person name="Castelle C.J."/>
            <person name="Singh A."/>
            <person name="Wilkins M.J."/>
            <person name="Williams K.H."/>
            <person name="Banfield J.F."/>
        </authorList>
    </citation>
    <scope>NUCLEOTIDE SEQUENCE [LARGE SCALE GENOMIC DNA]</scope>
</reference>
<dbReference type="EMBL" id="LBZL01000004">
    <property type="protein sequence ID" value="KKR70515.1"/>
    <property type="molecule type" value="Genomic_DNA"/>
</dbReference>
<dbReference type="Proteomes" id="UP000034452">
    <property type="component" value="Unassembled WGS sequence"/>
</dbReference>
<dbReference type="Pfam" id="PF13366">
    <property type="entry name" value="PDDEXK_3"/>
    <property type="match status" value="1"/>
</dbReference>
<evidence type="ECO:0000313" key="1">
    <source>
        <dbReference type="EMBL" id="KKR70515.1"/>
    </source>
</evidence>
<organism evidence="1 2">
    <name type="scientific">Candidatus Nomurabacteria bacterium GW2011_GWB1_40_7</name>
    <dbReference type="NCBI Taxonomy" id="1618744"/>
    <lineage>
        <taxon>Bacteria</taxon>
        <taxon>Candidatus Nomuraibacteriota</taxon>
    </lineage>
</organism>
<name>A0A0G0VEM2_9BACT</name>
<dbReference type="AlphaFoldDB" id="A0A0G0VEM2"/>
<proteinExistence type="predicted"/>
<evidence type="ECO:0000313" key="2">
    <source>
        <dbReference type="Proteomes" id="UP000034452"/>
    </source>
</evidence>
<protein>
    <recommendedName>
        <fullName evidence="3">GxxExxY protein</fullName>
    </recommendedName>
</protein>
<dbReference type="NCBIfam" id="TIGR04256">
    <property type="entry name" value="GxxExxY"/>
    <property type="match status" value="1"/>
</dbReference>
<gene>
    <name evidence="1" type="ORF">UU13_C0004G0011</name>
</gene>